<sequence>MATQPQPTKGTDTEPRPSQLSNPQSQSSQAPTTTDGSMSAPESASVSQAGPTATPKKTPKQDTFESGGNDDDDDNDNVELSRASIDMDDIPIELVSKIDNFIDSLSAKVHPTPPNMDNLSRKFQDFYELASGLIETHIRSLATRQNRENAPVRATTHRTTSAASILRARAAASLGGKDKTKPPAAPEPEQQMVTAEELADRKRAKKALEQKKVLLQEGVERRLCEGIYDRIYRHRSTQDEAQDDKLRSKTAALALVGIGPVDLSIDLGELGDNPEDLQKRIGEIRQHLSQARKDLVTMHEKRYPLGKLNHLKAAHKSIVDTLAQFHPSSSADEIMPMLIYTLITMPPEALNVISDLRFIQRFRWEEKIEGEAAYCLTNLEAAITFLENVDLASLRADETAAGPPKSETPGVLARTETFPPAYTPGISANVASAAAVTSESVDGSKPVSTIQRRRLSNLIQTPATAFGTASDTLFNTADQGFKTIGSSLGDSYKFLLGKLRDTSASGRELIMPRTLDEARKLIGTPPPDDDVAEEDPRGSRRPSVREDRVLSLVGGKKPAREHSQESVRSARSVSSSKKVFFADEGKEKTTAPAAAATPPVASSSPAAASNPALVESMRNLGNSLNPMNRIASMSMMRGFGRPATTPVTPPVKDAPATTAAAAAAAAAAATAPTTGSKAADGGDLATVSPHSHTHFVHPWYTLPKPPLTPYVFLLLLPLLCRHSRT</sequence>
<dbReference type="GO" id="GO:0016192">
    <property type="term" value="P:vesicle-mediated transport"/>
    <property type="evidence" value="ECO:0007669"/>
    <property type="project" value="InterPro"/>
</dbReference>
<dbReference type="GeneID" id="70192792"/>
<dbReference type="InterPro" id="IPR003123">
    <property type="entry name" value="VPS9"/>
</dbReference>
<dbReference type="RefSeq" id="XP_046016877.1">
    <property type="nucleotide sequence ID" value="XM_046163246.1"/>
</dbReference>
<dbReference type="PROSITE" id="PS51205">
    <property type="entry name" value="VPS9"/>
    <property type="match status" value="1"/>
</dbReference>
<evidence type="ECO:0000313" key="4">
    <source>
        <dbReference type="Proteomes" id="UP000756346"/>
    </source>
</evidence>
<dbReference type="OrthoDB" id="10264848at2759"/>
<name>A0A9P8YBP0_9PEZI</name>
<feature type="region of interest" description="Disordered" evidence="1">
    <location>
        <begin position="516"/>
        <end position="607"/>
    </location>
</feature>
<dbReference type="GO" id="GO:0030139">
    <property type="term" value="C:endocytic vesicle"/>
    <property type="evidence" value="ECO:0007669"/>
    <property type="project" value="TreeGrafter"/>
</dbReference>
<feature type="compositionally biased region" description="Low complexity" evidence="1">
    <location>
        <begin position="16"/>
        <end position="31"/>
    </location>
</feature>
<feature type="region of interest" description="Disordered" evidence="1">
    <location>
        <begin position="172"/>
        <end position="192"/>
    </location>
</feature>
<dbReference type="GO" id="GO:0005085">
    <property type="term" value="F:guanyl-nucleotide exchange factor activity"/>
    <property type="evidence" value="ECO:0007669"/>
    <property type="project" value="InterPro"/>
</dbReference>
<feature type="compositionally biased region" description="Basic and acidic residues" evidence="1">
    <location>
        <begin position="580"/>
        <end position="589"/>
    </location>
</feature>
<feature type="domain" description="VPS9" evidence="2">
    <location>
        <begin position="240"/>
        <end position="395"/>
    </location>
</feature>
<feature type="compositionally biased region" description="Polar residues" evidence="1">
    <location>
        <begin position="32"/>
        <end position="51"/>
    </location>
</feature>
<dbReference type="SUPFAM" id="SSF109993">
    <property type="entry name" value="VPS9 domain"/>
    <property type="match status" value="1"/>
</dbReference>
<feature type="compositionally biased region" description="Low complexity" evidence="1">
    <location>
        <begin position="566"/>
        <end position="579"/>
    </location>
</feature>
<dbReference type="Pfam" id="PF02204">
    <property type="entry name" value="VPS9"/>
    <property type="match status" value="1"/>
</dbReference>
<dbReference type="GO" id="GO:0031267">
    <property type="term" value="F:small GTPase binding"/>
    <property type="evidence" value="ECO:0007669"/>
    <property type="project" value="TreeGrafter"/>
</dbReference>
<keyword evidence="4" id="KW-1185">Reference proteome</keyword>
<comment type="caution">
    <text evidence="3">The sequence shown here is derived from an EMBL/GenBank/DDBJ whole genome shotgun (WGS) entry which is preliminary data.</text>
</comment>
<feature type="compositionally biased region" description="Polar residues" evidence="1">
    <location>
        <begin position="1"/>
        <end position="10"/>
    </location>
</feature>
<dbReference type="EMBL" id="JAGTJQ010000002">
    <property type="protein sequence ID" value="KAH7037756.1"/>
    <property type="molecule type" value="Genomic_DNA"/>
</dbReference>
<feature type="compositionally biased region" description="Acidic residues" evidence="1">
    <location>
        <begin position="68"/>
        <end position="77"/>
    </location>
</feature>
<accession>A0A9P8YBP0</accession>
<evidence type="ECO:0000256" key="1">
    <source>
        <dbReference type="SAM" id="MobiDB-lite"/>
    </source>
</evidence>
<reference evidence="3" key="1">
    <citation type="journal article" date="2021" name="Nat. Commun.">
        <title>Genetic determinants of endophytism in the Arabidopsis root mycobiome.</title>
        <authorList>
            <person name="Mesny F."/>
            <person name="Miyauchi S."/>
            <person name="Thiergart T."/>
            <person name="Pickel B."/>
            <person name="Atanasova L."/>
            <person name="Karlsson M."/>
            <person name="Huettel B."/>
            <person name="Barry K.W."/>
            <person name="Haridas S."/>
            <person name="Chen C."/>
            <person name="Bauer D."/>
            <person name="Andreopoulos W."/>
            <person name="Pangilinan J."/>
            <person name="LaButti K."/>
            <person name="Riley R."/>
            <person name="Lipzen A."/>
            <person name="Clum A."/>
            <person name="Drula E."/>
            <person name="Henrissat B."/>
            <person name="Kohler A."/>
            <person name="Grigoriev I.V."/>
            <person name="Martin F.M."/>
            <person name="Hacquard S."/>
        </authorList>
    </citation>
    <scope>NUCLEOTIDE SEQUENCE</scope>
    <source>
        <strain evidence="3">MPI-CAGE-CH-0230</strain>
    </source>
</reference>
<dbReference type="SMART" id="SM00167">
    <property type="entry name" value="VPS9"/>
    <property type="match status" value="1"/>
</dbReference>
<gene>
    <name evidence="3" type="ORF">B0I36DRAFT_70477</name>
</gene>
<dbReference type="Proteomes" id="UP000756346">
    <property type="component" value="Unassembled WGS sequence"/>
</dbReference>
<organism evidence="3 4">
    <name type="scientific">Microdochium trichocladiopsis</name>
    <dbReference type="NCBI Taxonomy" id="1682393"/>
    <lineage>
        <taxon>Eukaryota</taxon>
        <taxon>Fungi</taxon>
        <taxon>Dikarya</taxon>
        <taxon>Ascomycota</taxon>
        <taxon>Pezizomycotina</taxon>
        <taxon>Sordariomycetes</taxon>
        <taxon>Xylariomycetidae</taxon>
        <taxon>Xylariales</taxon>
        <taxon>Microdochiaceae</taxon>
        <taxon>Microdochium</taxon>
    </lineage>
</organism>
<dbReference type="Gene3D" id="1.20.1050.80">
    <property type="entry name" value="VPS9 domain"/>
    <property type="match status" value="1"/>
</dbReference>
<dbReference type="PANTHER" id="PTHR23101">
    <property type="entry name" value="RAB GDP/GTP EXCHANGE FACTOR"/>
    <property type="match status" value="1"/>
</dbReference>
<feature type="region of interest" description="Disordered" evidence="1">
    <location>
        <begin position="1"/>
        <end position="78"/>
    </location>
</feature>
<dbReference type="GO" id="GO:0005829">
    <property type="term" value="C:cytosol"/>
    <property type="evidence" value="ECO:0007669"/>
    <property type="project" value="TreeGrafter"/>
</dbReference>
<dbReference type="InterPro" id="IPR037191">
    <property type="entry name" value="VPS9_dom_sf"/>
</dbReference>
<feature type="compositionally biased region" description="Low complexity" evidence="1">
    <location>
        <begin position="590"/>
        <end position="607"/>
    </location>
</feature>
<evidence type="ECO:0000313" key="3">
    <source>
        <dbReference type="EMBL" id="KAH7037756.1"/>
    </source>
</evidence>
<dbReference type="PANTHER" id="PTHR23101:SF97">
    <property type="entry name" value="DOMAIN PROTEIN, PUTATIVE (AFU_ORTHOLOGUE AFUA_2G10890)-RELATED"/>
    <property type="match status" value="1"/>
</dbReference>
<dbReference type="InterPro" id="IPR045046">
    <property type="entry name" value="Vps9-like"/>
</dbReference>
<evidence type="ECO:0000259" key="2">
    <source>
        <dbReference type="PROSITE" id="PS51205"/>
    </source>
</evidence>
<protein>
    <recommendedName>
        <fullName evidence="2">VPS9 domain-containing protein</fullName>
    </recommendedName>
</protein>
<feature type="compositionally biased region" description="Basic and acidic residues" evidence="1">
    <location>
        <begin position="534"/>
        <end position="549"/>
    </location>
</feature>
<proteinExistence type="predicted"/>
<dbReference type="AlphaFoldDB" id="A0A9P8YBP0"/>